<keyword evidence="3 5" id="KW-0175">Coiled coil</keyword>
<feature type="coiled-coil region" evidence="5">
    <location>
        <begin position="865"/>
        <end position="906"/>
    </location>
</feature>
<gene>
    <name evidence="8" type="primary">LOC115474937</name>
</gene>
<feature type="compositionally biased region" description="Basic and acidic residues" evidence="6">
    <location>
        <begin position="507"/>
        <end position="533"/>
    </location>
</feature>
<keyword evidence="2" id="KW-0963">Cytoplasm</keyword>
<evidence type="ECO:0000256" key="2">
    <source>
        <dbReference type="ARBA" id="ARBA00022490"/>
    </source>
</evidence>
<feature type="compositionally biased region" description="Basic and acidic residues" evidence="6">
    <location>
        <begin position="23"/>
        <end position="40"/>
    </location>
</feature>
<proteinExistence type="predicted"/>
<dbReference type="Proteomes" id="UP000515156">
    <property type="component" value="Chromosome 7"/>
</dbReference>
<accession>A0A6P7YNA8</accession>
<evidence type="ECO:0000256" key="1">
    <source>
        <dbReference type="ARBA" id="ARBA00004300"/>
    </source>
</evidence>
<evidence type="ECO:0000256" key="5">
    <source>
        <dbReference type="SAM" id="Coils"/>
    </source>
</evidence>
<dbReference type="AlphaFoldDB" id="A0A6P7YNA8"/>
<protein>
    <submittedName>
        <fullName evidence="8">Pericentrin-like</fullName>
    </submittedName>
</protein>
<dbReference type="GO" id="GO:0005813">
    <property type="term" value="C:centrosome"/>
    <property type="evidence" value="ECO:0007669"/>
    <property type="project" value="UniProtKB-SubCell"/>
</dbReference>
<comment type="subcellular location">
    <subcellularLocation>
        <location evidence="1">Cytoplasm</location>
        <location evidence="1">Cytoskeleton</location>
        <location evidence="1">Microtubule organizing center</location>
        <location evidence="1">Centrosome</location>
    </subcellularLocation>
</comment>
<keyword evidence="7" id="KW-1185">Reference proteome</keyword>
<name>A0A6P7YNA8_9AMPH</name>
<dbReference type="InParanoid" id="A0A6P7YNA8"/>
<evidence type="ECO:0000313" key="7">
    <source>
        <dbReference type="Proteomes" id="UP000515156"/>
    </source>
</evidence>
<dbReference type="GO" id="GO:0060090">
    <property type="term" value="F:molecular adaptor activity"/>
    <property type="evidence" value="ECO:0007669"/>
    <property type="project" value="InterPro"/>
</dbReference>
<dbReference type="PANTHER" id="PTHR44981:SF3">
    <property type="entry name" value="PERICENTRIN"/>
    <property type="match status" value="1"/>
</dbReference>
<reference evidence="8" key="1">
    <citation type="submission" date="2025-08" db="UniProtKB">
        <authorList>
            <consortium name="RefSeq"/>
        </authorList>
    </citation>
    <scope>IDENTIFICATION</scope>
</reference>
<sequence length="940" mass="109371">MKQLQETLLRREEELSSKANLQDPRKHVRDAEDFTKSVPQAKDKPKSFIETLINLSPWGSPDLMRKRDVSLERPYNFQGTTPYSKGIVIYSTDQEAMPAKSLALKGDKFQLQGYLGSCMSGIQYSKERQDYRNFSFSGSTYSIAESQDAETIHLEDRTSSSLPVPACGYGSYTISDLGSNLSQVVESSHLSVQCLAHLQLPEMDEDSAESANEMEVTELQKLSPLLQAALDMVHEESCNILACSEHPFICKVTPRNSQHSLESWQQERLNLLGIIDTLKEFLIKMIDKRHKDSEDTPCDWKGEILHSVQGLFEKEHIALHTELLPHFHDHSSGDTGSVMEKLEHIVKEQEGQQQLGSECILSLDRSSLLGEIQDLRAQLRMTQLRNQEKLQELQESVTCAEEHGSKREHQLRKQVELLEYKLQQEMSMVNDLQCSLNCQQEQLAEQFQHLKEEQNTTSNLRNELWNSKQELERLLSSHRAMQQEISRLSYTLEHKEQDLLAAVQSLQREHEKTKERIEQEQHQSHQEDQKENTVEDLKATLEEKKSLNKQLSIALEYEQASNINLRKELQIEYSRCEALLSHERSKLSDFQHILTLERQHAEDLAATVNYERTVLEQLTMKHQEQTSLKDQEKLMEQSFVQGLQAQLKEERKHTAELANMMEKTQQQTALAKMQAVIELQKSRDETKKEREFRKKLQSTLELLQRDRKAQLLIMREQEQQAGNDQEKQELQLQNQRDQQKIKELHKILIELEQHECMASSEKQEQENDITSKRNNDSELCFHSFGTMNLQKLEKARQQLLFIAIHLQKFVRYVADRCATDWSDEASMMSLLHTLEELKLELKNLSTFQKPLHDSAVLTDVLLLENEELTKSVTSLTEEKLKLQRERENLENNLQHYLSRRAAEEQVQRLYKKYLRAESYRKALIYPKEISASASWRISRL</sequence>
<dbReference type="OrthoDB" id="2020852at2759"/>
<dbReference type="PANTHER" id="PTHR44981">
    <property type="entry name" value="PERICENTRIN-LIKE PROTEIN, ISOFORM F"/>
    <property type="match status" value="1"/>
</dbReference>
<feature type="coiled-coil region" evidence="5">
    <location>
        <begin position="700"/>
        <end position="754"/>
    </location>
</feature>
<dbReference type="GO" id="GO:0007165">
    <property type="term" value="P:signal transduction"/>
    <property type="evidence" value="ECO:0007669"/>
    <property type="project" value="InterPro"/>
</dbReference>
<feature type="region of interest" description="Disordered" evidence="6">
    <location>
        <begin position="1"/>
        <end position="40"/>
    </location>
</feature>
<evidence type="ECO:0000256" key="4">
    <source>
        <dbReference type="ARBA" id="ARBA00023212"/>
    </source>
</evidence>
<dbReference type="KEGG" id="muo:115474937"/>
<dbReference type="InterPro" id="IPR028745">
    <property type="entry name" value="AKAP9/Pericentrin"/>
</dbReference>
<dbReference type="GeneID" id="115474937"/>
<feature type="region of interest" description="Disordered" evidence="6">
    <location>
        <begin position="506"/>
        <end position="533"/>
    </location>
</feature>
<dbReference type="RefSeq" id="XP_030066508.1">
    <property type="nucleotide sequence ID" value="XM_030210648.1"/>
</dbReference>
<evidence type="ECO:0000313" key="8">
    <source>
        <dbReference type="RefSeq" id="XP_030066508.1"/>
    </source>
</evidence>
<keyword evidence="4" id="KW-0206">Cytoskeleton</keyword>
<evidence type="ECO:0000256" key="3">
    <source>
        <dbReference type="ARBA" id="ARBA00023054"/>
    </source>
</evidence>
<organism evidence="7 8">
    <name type="scientific">Microcaecilia unicolor</name>
    <dbReference type="NCBI Taxonomy" id="1415580"/>
    <lineage>
        <taxon>Eukaryota</taxon>
        <taxon>Metazoa</taxon>
        <taxon>Chordata</taxon>
        <taxon>Craniata</taxon>
        <taxon>Vertebrata</taxon>
        <taxon>Euteleostomi</taxon>
        <taxon>Amphibia</taxon>
        <taxon>Gymnophiona</taxon>
        <taxon>Siphonopidae</taxon>
        <taxon>Microcaecilia</taxon>
    </lineage>
</organism>
<evidence type="ECO:0000256" key="6">
    <source>
        <dbReference type="SAM" id="MobiDB-lite"/>
    </source>
</evidence>